<accession>A0A382YBS9</accession>
<evidence type="ECO:0000313" key="1">
    <source>
        <dbReference type="EMBL" id="SVD80321.1"/>
    </source>
</evidence>
<protein>
    <recommendedName>
        <fullName evidence="2">GNAT family N-acetyltransferase</fullName>
    </recommendedName>
</protein>
<organism evidence="1">
    <name type="scientific">marine metagenome</name>
    <dbReference type="NCBI Taxonomy" id="408172"/>
    <lineage>
        <taxon>unclassified sequences</taxon>
        <taxon>metagenomes</taxon>
        <taxon>ecological metagenomes</taxon>
    </lineage>
</organism>
<sequence length="140" mass="16133">MFTLHQYINQNESPWDKFVLSSNNGTLFHLRKFLNYHPKDRFQDHSILIEKKQNLFSVLPAAELIVDGKRILVSHPGSTVGSFVVPENLSIADAMSMSEALVTYVKENNFSGIRITLPPTLYQRRLSNYMDFSFFKQGFT</sequence>
<name>A0A382YBS9_9ZZZZ</name>
<reference evidence="1" key="1">
    <citation type="submission" date="2018-05" db="EMBL/GenBank/DDBJ databases">
        <authorList>
            <person name="Lanie J.A."/>
            <person name="Ng W.-L."/>
            <person name="Kazmierczak K.M."/>
            <person name="Andrzejewski T.M."/>
            <person name="Davidsen T.M."/>
            <person name="Wayne K.J."/>
            <person name="Tettelin H."/>
            <person name="Glass J.I."/>
            <person name="Rusch D."/>
            <person name="Podicherti R."/>
            <person name="Tsui H.-C.T."/>
            <person name="Winkler M.E."/>
        </authorList>
    </citation>
    <scope>NUCLEOTIDE SEQUENCE</scope>
</reference>
<dbReference type="AlphaFoldDB" id="A0A382YBS9"/>
<dbReference type="EMBL" id="UINC01174279">
    <property type="protein sequence ID" value="SVD80321.1"/>
    <property type="molecule type" value="Genomic_DNA"/>
</dbReference>
<gene>
    <name evidence="1" type="ORF">METZ01_LOCUS433175</name>
</gene>
<evidence type="ECO:0008006" key="2">
    <source>
        <dbReference type="Google" id="ProtNLM"/>
    </source>
</evidence>
<proteinExistence type="predicted"/>
<feature type="non-terminal residue" evidence="1">
    <location>
        <position position="140"/>
    </location>
</feature>